<dbReference type="Proteomes" id="UP000005307">
    <property type="component" value="Chromosome"/>
</dbReference>
<accession>M9RCL0</accession>
<proteinExistence type="predicted"/>
<keyword evidence="2" id="KW-1185">Reference proteome</keyword>
<dbReference type="STRING" id="391626.OAN307_c18880"/>
<dbReference type="HOGENOM" id="CLU_558769_0_0_5"/>
<evidence type="ECO:0000313" key="1">
    <source>
        <dbReference type="EMBL" id="AGI67540.1"/>
    </source>
</evidence>
<evidence type="ECO:0000313" key="2">
    <source>
        <dbReference type="Proteomes" id="UP000005307"/>
    </source>
</evidence>
<dbReference type="EMBL" id="CP003740">
    <property type="protein sequence ID" value="AGI67540.1"/>
    <property type="molecule type" value="Genomic_DNA"/>
</dbReference>
<name>M9RCL0_9RHOB</name>
<organism evidence="1 2">
    <name type="scientific">Octadecabacter antarcticus 307</name>
    <dbReference type="NCBI Taxonomy" id="391626"/>
    <lineage>
        <taxon>Bacteria</taxon>
        <taxon>Pseudomonadati</taxon>
        <taxon>Pseudomonadota</taxon>
        <taxon>Alphaproteobacteria</taxon>
        <taxon>Rhodobacterales</taxon>
        <taxon>Roseobacteraceae</taxon>
        <taxon>Octadecabacter</taxon>
    </lineage>
</organism>
<protein>
    <submittedName>
        <fullName evidence="1">Uncharacterized protein</fullName>
    </submittedName>
</protein>
<gene>
    <name evidence="1" type="ORF">OAN307_c18880</name>
</gene>
<dbReference type="KEGG" id="oat:OAN307_c18880"/>
<sequence>MDYTTVLNNKNLATFGNAILLGYAIDFLNDDVGFDVSRTKQSSASQDGLSYYEMLDALQAADLLDDHLHKTLTPVLSSLVSLQDRETVIQGLHKSQAGWARMQFGHFSLSEPVLHEAQLLDALEEIEADAVREPISMLVSSDWRTRLRSFVFSQLVAKALSDLRISAAEYKLIGLEGLALRRLQSKPQKWNDWNSPRARDVRQQNGFENEFLQRANRHILPPVLRLMSDPAASESNVDLAYWVTLNWDAMTQQEIPINMTLSELGGEIHERAHPEYQRSLQLFESYGALSHGNFEVTGDPRNFLMFAWEQIGLIAIKRGWALCFALDGLNDQIVGWVNPTCFESFALENSLQPPNILNVMRLGDLGRYISKISGADRLQFIITSDLADFRDAQDASASSSKILLSPSQTKSAGFTITDEPFVKEGLAMLLSGEATSALAAANRLVDYYGEILERDWKLGCQEIRTRSIGKTHARLQKKISDRRKKRSK</sequence>
<dbReference type="AlphaFoldDB" id="M9RCL0"/>
<reference evidence="1 2" key="1">
    <citation type="journal article" date="2013" name="PLoS ONE">
        <title>Poles Apart: Arctic and Antarctic Octadecabacter strains Share High Genome Plasticity and a New Type of Xanthorhodopsin.</title>
        <authorList>
            <person name="Vollmers J."/>
            <person name="Voget S."/>
            <person name="Dietrich S."/>
            <person name="Gollnow K."/>
            <person name="Smits M."/>
            <person name="Meyer K."/>
            <person name="Brinkhoff T."/>
            <person name="Simon M."/>
            <person name="Daniel R."/>
        </authorList>
    </citation>
    <scope>NUCLEOTIDE SEQUENCE [LARGE SCALE GENOMIC DNA]</scope>
    <source>
        <strain evidence="1 2">307</strain>
    </source>
</reference>
<dbReference type="RefSeq" id="WP_015499566.1">
    <property type="nucleotide sequence ID" value="NC_020911.1"/>
</dbReference>